<dbReference type="NCBIfam" id="TIGR02401">
    <property type="entry name" value="trehalose_TreY"/>
    <property type="match status" value="1"/>
</dbReference>
<feature type="domain" description="Glycosyl hydrolase family 13 catalytic" evidence="1">
    <location>
        <begin position="12"/>
        <end position="539"/>
    </location>
</feature>
<name>A0A286G3B2_9PROT</name>
<dbReference type="Proteomes" id="UP000219621">
    <property type="component" value="Unassembled WGS sequence"/>
</dbReference>
<dbReference type="GO" id="GO:0030980">
    <property type="term" value="P:alpha-glucan catabolic process"/>
    <property type="evidence" value="ECO:0007669"/>
    <property type="project" value="TreeGrafter"/>
</dbReference>
<dbReference type="FunFam" id="3.20.20.80:FF:000341">
    <property type="entry name" value="Maltooligosyl trehalose synthase"/>
    <property type="match status" value="1"/>
</dbReference>
<gene>
    <name evidence="2" type="ORF">SAMN05421508_101401</name>
</gene>
<dbReference type="GO" id="GO:0005992">
    <property type="term" value="P:trehalose biosynthetic process"/>
    <property type="evidence" value="ECO:0007669"/>
    <property type="project" value="TreeGrafter"/>
</dbReference>
<dbReference type="InterPro" id="IPR017853">
    <property type="entry name" value="GH"/>
</dbReference>
<dbReference type="AlphaFoldDB" id="A0A286G3B2"/>
<keyword evidence="3" id="KW-1185">Reference proteome</keyword>
<accession>A0A286G3B2</accession>
<protein>
    <submittedName>
        <fullName evidence="2">Maltooligosyl trehalose synthase</fullName>
    </submittedName>
</protein>
<dbReference type="OrthoDB" id="9761577at2"/>
<dbReference type="InterPro" id="IPR006047">
    <property type="entry name" value="GH13_cat_dom"/>
</dbReference>
<evidence type="ECO:0000313" key="2">
    <source>
        <dbReference type="EMBL" id="SOD89983.1"/>
    </source>
</evidence>
<dbReference type="Pfam" id="PF00128">
    <property type="entry name" value="Alpha-amylase"/>
    <property type="match status" value="1"/>
</dbReference>
<evidence type="ECO:0000259" key="1">
    <source>
        <dbReference type="SMART" id="SM00642"/>
    </source>
</evidence>
<organism evidence="2 3">
    <name type="scientific">Caenispirillum bisanense</name>
    <dbReference type="NCBI Taxonomy" id="414052"/>
    <lineage>
        <taxon>Bacteria</taxon>
        <taxon>Pseudomonadati</taxon>
        <taxon>Pseudomonadota</taxon>
        <taxon>Alphaproteobacteria</taxon>
        <taxon>Rhodospirillales</taxon>
        <taxon>Novispirillaceae</taxon>
        <taxon>Caenispirillum</taxon>
    </lineage>
</organism>
<dbReference type="Gene3D" id="3.20.20.80">
    <property type="entry name" value="Glycosidases"/>
    <property type="match status" value="4"/>
</dbReference>
<proteinExistence type="predicted"/>
<dbReference type="InterPro" id="IPR012767">
    <property type="entry name" value="Trehalose_TreY"/>
</dbReference>
<dbReference type="GO" id="GO:0047470">
    <property type="term" value="F:(1,4)-alpha-D-glucan 1-alpha-D-glucosylmutase activity"/>
    <property type="evidence" value="ECO:0007669"/>
    <property type="project" value="TreeGrafter"/>
</dbReference>
<dbReference type="RefSeq" id="WP_097277291.1">
    <property type="nucleotide sequence ID" value="NZ_OCNJ01000001.1"/>
</dbReference>
<dbReference type="CDD" id="cd11336">
    <property type="entry name" value="AmyAc_MTSase"/>
    <property type="match status" value="1"/>
</dbReference>
<dbReference type="SUPFAM" id="SSF51445">
    <property type="entry name" value="(Trans)glycosidases"/>
    <property type="match status" value="1"/>
</dbReference>
<dbReference type="EMBL" id="OCNJ01000001">
    <property type="protein sequence ID" value="SOD89983.1"/>
    <property type="molecule type" value="Genomic_DNA"/>
</dbReference>
<dbReference type="PANTHER" id="PTHR10357:SF216">
    <property type="entry name" value="MALTOOLIGOSYL TREHALOSE SYNTHASE-RELATED"/>
    <property type="match status" value="1"/>
</dbReference>
<reference evidence="3" key="1">
    <citation type="submission" date="2017-09" db="EMBL/GenBank/DDBJ databases">
        <authorList>
            <person name="Varghese N."/>
            <person name="Submissions S."/>
        </authorList>
    </citation>
    <scope>NUCLEOTIDE SEQUENCE [LARGE SCALE GENOMIC DNA]</scope>
    <source>
        <strain evidence="3">USBA 140</strain>
    </source>
</reference>
<evidence type="ECO:0000313" key="3">
    <source>
        <dbReference type="Proteomes" id="UP000219621"/>
    </source>
</evidence>
<dbReference type="SMART" id="SM00642">
    <property type="entry name" value="Aamy"/>
    <property type="match status" value="1"/>
</dbReference>
<sequence>MTSPAAMRIVPDATYRLQFNKDFTFADATALVPYLARLGISHVYASPFLKARPGSTHGYDIIDHNALNPEVGDEAALARLSAALKEKGMGQILDFVPNHMGIAEAENPWWLDVLEYGQGSPYAEYFDIDFNPAKVELRGKVLLPVLGDQYGKVLEDGHLVPKLDRESGGFSVWYWEHRFPLTPYRYGPVFTAILPAVRRAGLPEAAVAALEAVATGFREVRAAARSGRARGARRGRAETLKRRFAEVLAEHPGLAEAVEEALAALHGTPGTPASFLPLHRLLEAQNFRLAFWRVASDEINYRRFFQINDLAGLRVEVPVVFEASHRLVMRMLAEGHIDGLRIDHVDGLFDPKAYLDRLATACRAATGSDTDTYVLVEKILGHHERLRTEWRVAGTTGYEALNEINGLFVDPAAERRLTRTYARLTGESIDFENIVRAGKRQVMQQELASEVQVLANGLSRLSERNWRTRDYTQRDIRLALSEVIACFPVYRTYIDRRRPASEDLRDIDWAVAQARKNPQFHDESIFDFLDAVLSTDAGRRSDDPFPREEVRRLARRAQQVTSPVMAKGLEDTAFYRYNRFASLNEVGGHPDVFGTTVGSFHHRMADRARLWPHSMLTTATHDTKRGEDVRARINVLSEYAEDWTGRVRRWMQLNRRRKPEVEGEPVPSANDEYLFYQTLVGAWPPELAVPDEGTEDPATVDAMATFRDRLTGYMLKAVREAKVHSAWTRQNEAYEQGMARWIERVLEIRHRNPFLADLQPFQARCARVGAVNGLAQAALKFTCPGVPDTYQGCELWELSLVDPDNRRPVDFAARDGLLAEMERTFGTGDAGRGEAGRGEAARALLDRWTDGGVKMLLTWRLLTLRRRLPALFRHGDYRALEPTGAEAGRLIAFERRHEGQRLVVACPRLVAPLMPGDGDWSLGEVWGETAVPLETGGRFRHVLTGETVEGEALRAADLFAHLPVAVLLAED</sequence>
<dbReference type="PANTHER" id="PTHR10357">
    <property type="entry name" value="ALPHA-AMYLASE FAMILY MEMBER"/>
    <property type="match status" value="1"/>
</dbReference>